<keyword evidence="1" id="KW-0408">Iron</keyword>
<evidence type="ECO:0000256" key="1">
    <source>
        <dbReference type="ARBA" id="ARBA00023004"/>
    </source>
</evidence>
<dbReference type="GO" id="GO:0046914">
    <property type="term" value="F:transition metal ion binding"/>
    <property type="evidence" value="ECO:0007669"/>
    <property type="project" value="InterPro"/>
</dbReference>
<dbReference type="PANTHER" id="PTHR42954">
    <property type="entry name" value="FE(2+) TRANSPORT PROTEIN A"/>
    <property type="match status" value="1"/>
</dbReference>
<dbReference type="SMART" id="SM00899">
    <property type="entry name" value="FeoA"/>
    <property type="match status" value="1"/>
</dbReference>
<protein>
    <recommendedName>
        <fullName evidence="2">Ferrous iron transporter FeoA-like domain-containing protein</fullName>
    </recommendedName>
</protein>
<dbReference type="Proteomes" id="UP000252355">
    <property type="component" value="Unassembled WGS sequence"/>
</dbReference>
<comment type="caution">
    <text evidence="3">The sequence shown here is derived from an EMBL/GenBank/DDBJ whole genome shotgun (WGS) entry which is preliminary data.</text>
</comment>
<organism evidence="3 4">
    <name type="scientific">Candidatus Ozemobacter sibiricus</name>
    <dbReference type="NCBI Taxonomy" id="2268124"/>
    <lineage>
        <taxon>Bacteria</taxon>
        <taxon>Candidatus Ozemobacteria</taxon>
        <taxon>Candidatus Ozemobacterales</taxon>
        <taxon>Candidatus Ozemobacteraceae</taxon>
        <taxon>Candidatus Ozemobacter</taxon>
    </lineage>
</organism>
<evidence type="ECO:0000313" key="3">
    <source>
        <dbReference type="EMBL" id="RCK79921.1"/>
    </source>
</evidence>
<feature type="domain" description="Ferrous iron transporter FeoA-like" evidence="2">
    <location>
        <begin position="6"/>
        <end position="78"/>
    </location>
</feature>
<dbReference type="InterPro" id="IPR007167">
    <property type="entry name" value="Fe-transptr_FeoA-like"/>
</dbReference>
<name>A0A367ZRF8_9BACT</name>
<dbReference type="Gene3D" id="2.30.30.90">
    <property type="match status" value="1"/>
</dbReference>
<dbReference type="InterPro" id="IPR038157">
    <property type="entry name" value="FeoA_core_dom"/>
</dbReference>
<proteinExistence type="predicted"/>
<dbReference type="InterPro" id="IPR008988">
    <property type="entry name" value="Transcriptional_repressor_C"/>
</dbReference>
<gene>
    <name evidence="3" type="ORF">OZSIB_3790</name>
</gene>
<reference evidence="3 4" key="1">
    <citation type="submission" date="2018-05" db="EMBL/GenBank/DDBJ databases">
        <title>A metagenomic window into the 2 km-deep terrestrial subsurface aquifer revealed taxonomically and functionally diverse microbial community comprising novel uncultured bacterial lineages.</title>
        <authorList>
            <person name="Kadnikov V.V."/>
            <person name="Mardanov A.V."/>
            <person name="Beletsky A.V."/>
            <person name="Banks D."/>
            <person name="Pimenov N.V."/>
            <person name="Frank Y.A."/>
            <person name="Karnachuk O.V."/>
            <person name="Ravin N.V."/>
        </authorList>
    </citation>
    <scope>NUCLEOTIDE SEQUENCE [LARGE SCALE GENOMIC DNA]</scope>
    <source>
        <strain evidence="3">BY5</strain>
    </source>
</reference>
<accession>A0A367ZRF8</accession>
<dbReference type="Pfam" id="PF04023">
    <property type="entry name" value="FeoA"/>
    <property type="match status" value="1"/>
</dbReference>
<dbReference type="InterPro" id="IPR052713">
    <property type="entry name" value="FeoA"/>
</dbReference>
<sequence length="84" mass="9083">MVRDNRTLTDLGAGQTATIRDIDLSHPAGQRLLELGFTPGTPITAIGRAPMGDPTTFQVRGYRIGLRAAEARLIGIDPPPPHRR</sequence>
<evidence type="ECO:0000259" key="2">
    <source>
        <dbReference type="SMART" id="SM00899"/>
    </source>
</evidence>
<dbReference type="SUPFAM" id="SSF50037">
    <property type="entry name" value="C-terminal domain of transcriptional repressors"/>
    <property type="match status" value="1"/>
</dbReference>
<dbReference type="EMBL" id="QOQW01000009">
    <property type="protein sequence ID" value="RCK79921.1"/>
    <property type="molecule type" value="Genomic_DNA"/>
</dbReference>
<dbReference type="PANTHER" id="PTHR42954:SF2">
    <property type="entry name" value="FE(2+) TRANSPORT PROTEIN A"/>
    <property type="match status" value="1"/>
</dbReference>
<dbReference type="AlphaFoldDB" id="A0A367ZRF8"/>
<evidence type="ECO:0000313" key="4">
    <source>
        <dbReference type="Proteomes" id="UP000252355"/>
    </source>
</evidence>